<dbReference type="GO" id="GO:0005524">
    <property type="term" value="F:ATP binding"/>
    <property type="evidence" value="ECO:0007669"/>
    <property type="project" value="InterPro"/>
</dbReference>
<dbReference type="InterPro" id="IPR008266">
    <property type="entry name" value="Tyr_kinase_AS"/>
</dbReference>
<evidence type="ECO:0000256" key="1">
    <source>
        <dbReference type="SAM" id="MobiDB-lite"/>
    </source>
</evidence>
<organism evidence="3 4">
    <name type="scientific">Glomus cerebriforme</name>
    <dbReference type="NCBI Taxonomy" id="658196"/>
    <lineage>
        <taxon>Eukaryota</taxon>
        <taxon>Fungi</taxon>
        <taxon>Fungi incertae sedis</taxon>
        <taxon>Mucoromycota</taxon>
        <taxon>Glomeromycotina</taxon>
        <taxon>Glomeromycetes</taxon>
        <taxon>Glomerales</taxon>
        <taxon>Glomeraceae</taxon>
        <taxon>Glomus</taxon>
    </lineage>
</organism>
<dbReference type="Gene3D" id="1.25.40.10">
    <property type="entry name" value="Tetratricopeptide repeat domain"/>
    <property type="match status" value="1"/>
</dbReference>
<dbReference type="InterPro" id="IPR051681">
    <property type="entry name" value="Ser/Thr_Kinases-Pseudokinases"/>
</dbReference>
<dbReference type="SUPFAM" id="SSF81901">
    <property type="entry name" value="HCP-like"/>
    <property type="match status" value="1"/>
</dbReference>
<protein>
    <submittedName>
        <fullName evidence="3">Kinase-like domain-containing protein</fullName>
    </submittedName>
</protein>
<feature type="region of interest" description="Disordered" evidence="1">
    <location>
        <begin position="481"/>
        <end position="504"/>
    </location>
</feature>
<feature type="non-terminal residue" evidence="3">
    <location>
        <position position="1"/>
    </location>
</feature>
<dbReference type="PROSITE" id="PS50011">
    <property type="entry name" value="PROTEIN_KINASE_DOM"/>
    <property type="match status" value="1"/>
</dbReference>
<dbReference type="Proteomes" id="UP000265703">
    <property type="component" value="Unassembled WGS sequence"/>
</dbReference>
<evidence type="ECO:0000313" key="3">
    <source>
        <dbReference type="EMBL" id="RIA81078.1"/>
    </source>
</evidence>
<sequence>YELKLDFIKPIVPSVTVGSKHHITKGFYASTSVAIKVVGNFESGDPKLLELKNEIEFLKNFHNCDHILDVYGFIRQGIICSVVSRWGEYNLQNYLSLNLNLEPAKKLTIAYGIANALNFLHKQKILHYDIRSDNIFLDVLLQAKLYNFRTVKDSPVILTSVNEPTDPRWTPPEKFRGEEYTEASEIYSFSLILWEIINHKTPYHDTTPEEIKTKVLIGIHPIPEATNGTPIEYQKIMEKGWDLSPKQRPTIETMLDILKRLEAAEKFWPSEIARVGDVNNNFLSPNSAIKGDDASSIHTNCSTETDYISPAGFSVPTTHLEKRKFDKFNPFQKDLNCEEAIKLHNQKNYTKAWKIFKEIEKRNSTPETKFWVGYYYLKGYDKGNGGKADPKACKYLYQAAKDGHPDSQYWYSIAILNYGMIAKEQSNEEYFKAANEFLRKAADQNHYSAMKKLGNIIRKGEYGNISNIVVGNDMIRRARTMISQNPKDRPKSSFETRPRNNTIL</sequence>
<keyword evidence="3" id="KW-0808">Transferase</keyword>
<dbReference type="EMBL" id="QKYT01000850">
    <property type="protein sequence ID" value="RIA81078.1"/>
    <property type="molecule type" value="Genomic_DNA"/>
</dbReference>
<accession>A0A397S501</accession>
<dbReference type="SUPFAM" id="SSF56112">
    <property type="entry name" value="Protein kinase-like (PK-like)"/>
    <property type="match status" value="1"/>
</dbReference>
<dbReference type="OrthoDB" id="2422033at2759"/>
<dbReference type="GO" id="GO:0004674">
    <property type="term" value="F:protein serine/threonine kinase activity"/>
    <property type="evidence" value="ECO:0007669"/>
    <property type="project" value="TreeGrafter"/>
</dbReference>
<dbReference type="InterPro" id="IPR011009">
    <property type="entry name" value="Kinase-like_dom_sf"/>
</dbReference>
<keyword evidence="3" id="KW-0418">Kinase</keyword>
<dbReference type="AlphaFoldDB" id="A0A397S501"/>
<gene>
    <name evidence="3" type="ORF">C1645_791296</name>
</gene>
<evidence type="ECO:0000313" key="4">
    <source>
        <dbReference type="Proteomes" id="UP000265703"/>
    </source>
</evidence>
<feature type="compositionally biased region" description="Basic and acidic residues" evidence="1">
    <location>
        <begin position="486"/>
        <end position="498"/>
    </location>
</feature>
<comment type="caution">
    <text evidence="3">The sequence shown here is derived from an EMBL/GenBank/DDBJ whole genome shotgun (WGS) entry which is preliminary data.</text>
</comment>
<proteinExistence type="predicted"/>
<dbReference type="Gene3D" id="1.10.510.10">
    <property type="entry name" value="Transferase(Phosphotransferase) domain 1"/>
    <property type="match status" value="1"/>
</dbReference>
<dbReference type="InterPro" id="IPR001245">
    <property type="entry name" value="Ser-Thr/Tyr_kinase_cat_dom"/>
</dbReference>
<evidence type="ECO:0000259" key="2">
    <source>
        <dbReference type="PROSITE" id="PS50011"/>
    </source>
</evidence>
<dbReference type="PROSITE" id="PS00109">
    <property type="entry name" value="PROTEIN_KINASE_TYR"/>
    <property type="match status" value="1"/>
</dbReference>
<dbReference type="PANTHER" id="PTHR44329">
    <property type="entry name" value="SERINE/THREONINE-PROTEIN KINASE TNNI3K-RELATED"/>
    <property type="match status" value="1"/>
</dbReference>
<dbReference type="InterPro" id="IPR000719">
    <property type="entry name" value="Prot_kinase_dom"/>
</dbReference>
<feature type="domain" description="Protein kinase" evidence="2">
    <location>
        <begin position="9"/>
        <end position="261"/>
    </location>
</feature>
<keyword evidence="4" id="KW-1185">Reference proteome</keyword>
<dbReference type="InterPro" id="IPR011990">
    <property type="entry name" value="TPR-like_helical_dom_sf"/>
</dbReference>
<dbReference type="Pfam" id="PF07714">
    <property type="entry name" value="PK_Tyr_Ser-Thr"/>
    <property type="match status" value="1"/>
</dbReference>
<reference evidence="3 4" key="1">
    <citation type="submission" date="2018-06" db="EMBL/GenBank/DDBJ databases">
        <title>Comparative genomics reveals the genomic features of Rhizophagus irregularis, R. cerebriforme, R. diaphanum and Gigaspora rosea, and their symbiotic lifestyle signature.</title>
        <authorList>
            <person name="Morin E."/>
            <person name="San Clemente H."/>
            <person name="Chen E.C.H."/>
            <person name="De La Providencia I."/>
            <person name="Hainaut M."/>
            <person name="Kuo A."/>
            <person name="Kohler A."/>
            <person name="Murat C."/>
            <person name="Tang N."/>
            <person name="Roy S."/>
            <person name="Loubradou J."/>
            <person name="Henrissat B."/>
            <person name="Grigoriev I.V."/>
            <person name="Corradi N."/>
            <person name="Roux C."/>
            <person name="Martin F.M."/>
        </authorList>
    </citation>
    <scope>NUCLEOTIDE SEQUENCE [LARGE SCALE GENOMIC DNA]</scope>
    <source>
        <strain evidence="3 4">DAOM 227022</strain>
    </source>
</reference>
<name>A0A397S501_9GLOM</name>